<reference evidence="1" key="2">
    <citation type="submission" date="2023-05" db="EMBL/GenBank/DDBJ databases">
        <authorList>
            <person name="Fouks B."/>
        </authorList>
    </citation>
    <scope>NUCLEOTIDE SEQUENCE</scope>
    <source>
        <strain evidence="1">Stay&amp;Tobe</strain>
        <tissue evidence="1">Testes</tissue>
    </source>
</reference>
<reference evidence="1" key="1">
    <citation type="journal article" date="2023" name="IScience">
        <title>Live-bearing cockroach genome reveals convergent evolutionary mechanisms linked to viviparity in insects and beyond.</title>
        <authorList>
            <person name="Fouks B."/>
            <person name="Harrison M.C."/>
            <person name="Mikhailova A.A."/>
            <person name="Marchal E."/>
            <person name="English S."/>
            <person name="Carruthers M."/>
            <person name="Jennings E.C."/>
            <person name="Chiamaka E.L."/>
            <person name="Frigard R.A."/>
            <person name="Pippel M."/>
            <person name="Attardo G.M."/>
            <person name="Benoit J.B."/>
            <person name="Bornberg-Bauer E."/>
            <person name="Tobe S.S."/>
        </authorList>
    </citation>
    <scope>NUCLEOTIDE SEQUENCE</scope>
    <source>
        <strain evidence="1">Stay&amp;Tobe</strain>
    </source>
</reference>
<dbReference type="AlphaFoldDB" id="A0AAD8AMN5"/>
<protein>
    <submittedName>
        <fullName evidence="1">Uncharacterized protein</fullName>
    </submittedName>
</protein>
<organism evidence="1 2">
    <name type="scientific">Diploptera punctata</name>
    <name type="common">Pacific beetle cockroach</name>
    <dbReference type="NCBI Taxonomy" id="6984"/>
    <lineage>
        <taxon>Eukaryota</taxon>
        <taxon>Metazoa</taxon>
        <taxon>Ecdysozoa</taxon>
        <taxon>Arthropoda</taxon>
        <taxon>Hexapoda</taxon>
        <taxon>Insecta</taxon>
        <taxon>Pterygota</taxon>
        <taxon>Neoptera</taxon>
        <taxon>Polyneoptera</taxon>
        <taxon>Dictyoptera</taxon>
        <taxon>Blattodea</taxon>
        <taxon>Blaberoidea</taxon>
        <taxon>Blaberidae</taxon>
        <taxon>Diplopterinae</taxon>
        <taxon>Diploptera</taxon>
    </lineage>
</organism>
<name>A0AAD8AMN5_DIPPU</name>
<dbReference type="Proteomes" id="UP001233999">
    <property type="component" value="Unassembled WGS sequence"/>
</dbReference>
<accession>A0AAD8AMN5</accession>
<evidence type="ECO:0000313" key="2">
    <source>
        <dbReference type="Proteomes" id="UP001233999"/>
    </source>
</evidence>
<keyword evidence="2" id="KW-1185">Reference proteome</keyword>
<evidence type="ECO:0000313" key="1">
    <source>
        <dbReference type="EMBL" id="KAJ9601836.1"/>
    </source>
</evidence>
<feature type="non-terminal residue" evidence="1">
    <location>
        <position position="152"/>
    </location>
</feature>
<gene>
    <name evidence="1" type="ORF">L9F63_000018</name>
</gene>
<dbReference type="EMBL" id="JASPKZ010000001">
    <property type="protein sequence ID" value="KAJ9601836.1"/>
    <property type="molecule type" value="Genomic_DNA"/>
</dbReference>
<comment type="caution">
    <text evidence="1">The sequence shown here is derived from an EMBL/GenBank/DDBJ whole genome shotgun (WGS) entry which is preliminary data.</text>
</comment>
<feature type="non-terminal residue" evidence="1">
    <location>
        <position position="1"/>
    </location>
</feature>
<sequence length="152" mass="17311">VSWGITEASSQRALNINPNCFPVDMVEQEILPPIVHRGFSHFCQLCLMQQQVLNCLLGHKNVWSQVCFTSLKRDMLVGQMESAGQGETISVLRREREHHIDVNFEKISERNLLIKKELWCEGLTGVAALINQLLLSCRRLDGRNKANKPKCL</sequence>
<proteinExistence type="predicted"/>